<comment type="pathway">
    <text evidence="8">Amino-acid biosynthesis; L-proline biosynthesis; L-glutamate 5-semialdehyde from L-glutamate: step 1/2.</text>
</comment>
<name>A0AAE7E813_9BACT</name>
<evidence type="ECO:0000256" key="1">
    <source>
        <dbReference type="ARBA" id="ARBA00022490"/>
    </source>
</evidence>
<comment type="subcellular location">
    <subcellularLocation>
        <location evidence="8">Cytoplasm</location>
    </subcellularLocation>
</comment>
<keyword evidence="3 8" id="KW-0641">Proline biosynthesis</keyword>
<keyword evidence="2 8" id="KW-0028">Amino-acid biosynthesis</keyword>
<dbReference type="InterPro" id="IPR011529">
    <property type="entry name" value="Glu_5kinase"/>
</dbReference>
<keyword evidence="4 8" id="KW-0808">Transferase</keyword>
<organism evidence="10 11">
    <name type="scientific">Arcobacter defluvii</name>
    <dbReference type="NCBI Taxonomy" id="873191"/>
    <lineage>
        <taxon>Bacteria</taxon>
        <taxon>Pseudomonadati</taxon>
        <taxon>Campylobacterota</taxon>
        <taxon>Epsilonproteobacteria</taxon>
        <taxon>Campylobacterales</taxon>
        <taxon>Arcobacteraceae</taxon>
        <taxon>Arcobacter</taxon>
    </lineage>
</organism>
<dbReference type="AlphaFoldDB" id="A0AAE7E813"/>
<dbReference type="EMBL" id="CP053835">
    <property type="protein sequence ID" value="QKF78143.1"/>
    <property type="molecule type" value="Genomic_DNA"/>
</dbReference>
<feature type="binding site" evidence="8">
    <location>
        <position position="48"/>
    </location>
    <ligand>
        <name>substrate</name>
    </ligand>
</feature>
<dbReference type="InterPro" id="IPR041739">
    <property type="entry name" value="G5K_ProB"/>
</dbReference>
<dbReference type="PANTHER" id="PTHR43654:SF3">
    <property type="entry name" value="GLUTAMATE 5-KINASE"/>
    <property type="match status" value="1"/>
</dbReference>
<dbReference type="PRINTS" id="PR00474">
    <property type="entry name" value="GLU5KINASE"/>
</dbReference>
<protein>
    <recommendedName>
        <fullName evidence="8">Glutamate 5-kinase</fullName>
        <ecNumber evidence="8">2.7.2.11</ecNumber>
    </recommendedName>
    <alternativeName>
        <fullName evidence="8">Gamma-glutamyl kinase</fullName>
        <shortName evidence="8">GK</shortName>
    </alternativeName>
</protein>
<dbReference type="InterPro" id="IPR036393">
    <property type="entry name" value="AceGlu_kinase-like_sf"/>
</dbReference>
<gene>
    <name evidence="8 10" type="primary">proB</name>
    <name evidence="10" type="ORF">ADFLV_2134</name>
</gene>
<keyword evidence="11" id="KW-1185">Reference proteome</keyword>
<dbReference type="InterPro" id="IPR005715">
    <property type="entry name" value="Glu_5kinase/COase_Synthase"/>
</dbReference>
<keyword evidence="6 8" id="KW-0418">Kinase</keyword>
<comment type="catalytic activity">
    <reaction evidence="8">
        <text>L-glutamate + ATP = L-glutamyl 5-phosphate + ADP</text>
        <dbReference type="Rhea" id="RHEA:14877"/>
        <dbReference type="ChEBI" id="CHEBI:29985"/>
        <dbReference type="ChEBI" id="CHEBI:30616"/>
        <dbReference type="ChEBI" id="CHEBI:58274"/>
        <dbReference type="ChEBI" id="CHEBI:456216"/>
        <dbReference type="EC" id="2.7.2.11"/>
    </reaction>
</comment>
<sequence length="256" mass="28877">MKRLVIKVGTAVLTEDNKKLALERIQNLVNLIAKLKNEKKLEVILVSSGAVGAGYTVLKLDKKILANKQTLAAIGQPKLMKTYQNMFEKYEIPCSQLLFTADDFDSRKRLQNARNVMEILLENKVLPIINENDIISTDELIGDNDQLAAFVTYYFKADMLAILTDIDGYYDKNPREYEDAKLQKNISFISCEELEKKPSANSQFATGGIVTKLKAADFLMQNNIPMYLSSGFNLTNAYDFLVEGNHKNGTIFQSKK</sequence>
<dbReference type="NCBIfam" id="TIGR01027">
    <property type="entry name" value="proB"/>
    <property type="match status" value="1"/>
</dbReference>
<reference evidence="10 11" key="1">
    <citation type="submission" date="2020-05" db="EMBL/GenBank/DDBJ databases">
        <title>Complete genome sequencing of Campylobacter and Arcobacter type strains.</title>
        <authorList>
            <person name="Miller W.G."/>
            <person name="Yee E."/>
        </authorList>
    </citation>
    <scope>NUCLEOTIDE SEQUENCE [LARGE SCALE GENOMIC DNA]</scope>
    <source>
        <strain evidence="10 11">LMG 25694</strain>
    </source>
</reference>
<accession>A0AAE7E813</accession>
<dbReference type="PANTHER" id="PTHR43654">
    <property type="entry name" value="GLUTAMATE 5-KINASE"/>
    <property type="match status" value="1"/>
</dbReference>
<dbReference type="FunFam" id="3.40.1160.10:FF:000006">
    <property type="entry name" value="Glutamate 5-kinase"/>
    <property type="match status" value="1"/>
</dbReference>
<evidence type="ECO:0000256" key="4">
    <source>
        <dbReference type="ARBA" id="ARBA00022679"/>
    </source>
</evidence>
<evidence type="ECO:0000313" key="11">
    <source>
        <dbReference type="Proteomes" id="UP000503313"/>
    </source>
</evidence>
<proteinExistence type="inferred from homology"/>
<dbReference type="GO" id="GO:0005829">
    <property type="term" value="C:cytosol"/>
    <property type="evidence" value="ECO:0007669"/>
    <property type="project" value="TreeGrafter"/>
</dbReference>
<dbReference type="InterPro" id="IPR001057">
    <property type="entry name" value="Glu/AcGlu_kinase"/>
</dbReference>
<feature type="binding site" evidence="8">
    <location>
        <begin position="164"/>
        <end position="165"/>
    </location>
    <ligand>
        <name>ATP</name>
        <dbReference type="ChEBI" id="CHEBI:30616"/>
    </ligand>
</feature>
<evidence type="ECO:0000256" key="6">
    <source>
        <dbReference type="ARBA" id="ARBA00022777"/>
    </source>
</evidence>
<comment type="similarity">
    <text evidence="8">Belongs to the glutamate 5-kinase family.</text>
</comment>
<evidence type="ECO:0000256" key="7">
    <source>
        <dbReference type="ARBA" id="ARBA00022840"/>
    </source>
</evidence>
<dbReference type="GO" id="GO:0055129">
    <property type="term" value="P:L-proline biosynthetic process"/>
    <property type="evidence" value="ECO:0007669"/>
    <property type="project" value="UniProtKB-UniRule"/>
</dbReference>
<feature type="binding site" evidence="8">
    <location>
        <position position="144"/>
    </location>
    <ligand>
        <name>substrate</name>
    </ligand>
</feature>
<comment type="function">
    <text evidence="8">Catalyzes the transfer of a phosphate group to glutamate to form L-glutamate 5-phosphate.</text>
</comment>
<feature type="binding site" evidence="8">
    <location>
        <begin position="206"/>
        <end position="212"/>
    </location>
    <ligand>
        <name>ATP</name>
        <dbReference type="ChEBI" id="CHEBI:30616"/>
    </ligand>
</feature>
<dbReference type="RefSeq" id="WP_129011201.1">
    <property type="nucleotide sequence ID" value="NZ_CP053835.1"/>
</dbReference>
<dbReference type="GO" id="GO:0005524">
    <property type="term" value="F:ATP binding"/>
    <property type="evidence" value="ECO:0007669"/>
    <property type="project" value="UniProtKB-KW"/>
</dbReference>
<dbReference type="CDD" id="cd04242">
    <property type="entry name" value="AAK_G5K_ProB"/>
    <property type="match status" value="1"/>
</dbReference>
<evidence type="ECO:0000256" key="2">
    <source>
        <dbReference type="ARBA" id="ARBA00022605"/>
    </source>
</evidence>
<feature type="binding site" evidence="8">
    <location>
        <position position="7"/>
    </location>
    <ligand>
        <name>ATP</name>
        <dbReference type="ChEBI" id="CHEBI:30616"/>
    </ligand>
</feature>
<keyword evidence="7 8" id="KW-0067">ATP-binding</keyword>
<evidence type="ECO:0000256" key="5">
    <source>
        <dbReference type="ARBA" id="ARBA00022741"/>
    </source>
</evidence>
<dbReference type="InterPro" id="IPR019797">
    <property type="entry name" value="Glutamate_5-kinase_CS"/>
</dbReference>
<evidence type="ECO:0000259" key="9">
    <source>
        <dbReference type="Pfam" id="PF00696"/>
    </source>
</evidence>
<dbReference type="GO" id="GO:0004349">
    <property type="term" value="F:glutamate 5-kinase activity"/>
    <property type="evidence" value="ECO:0007669"/>
    <property type="project" value="UniProtKB-UniRule"/>
</dbReference>
<evidence type="ECO:0000313" key="10">
    <source>
        <dbReference type="EMBL" id="QKF78143.1"/>
    </source>
</evidence>
<dbReference type="PIRSF" id="PIRSF000729">
    <property type="entry name" value="GK"/>
    <property type="match status" value="1"/>
</dbReference>
<dbReference type="InterPro" id="IPR001048">
    <property type="entry name" value="Asp/Glu/Uridylate_kinase"/>
</dbReference>
<dbReference type="KEGG" id="adz:ADFLV_2134"/>
<feature type="domain" description="Aspartate/glutamate/uridylate kinase" evidence="9">
    <location>
        <begin position="2"/>
        <end position="228"/>
    </location>
</feature>
<dbReference type="EC" id="2.7.2.11" evidence="8"/>
<keyword evidence="1 8" id="KW-0963">Cytoplasm</keyword>
<dbReference type="HAMAP" id="MF_00456">
    <property type="entry name" value="ProB"/>
    <property type="match status" value="1"/>
</dbReference>
<dbReference type="Pfam" id="PF00696">
    <property type="entry name" value="AA_kinase"/>
    <property type="match status" value="1"/>
</dbReference>
<feature type="binding site" evidence="8">
    <location>
        <position position="133"/>
    </location>
    <ligand>
        <name>substrate</name>
    </ligand>
</feature>
<dbReference type="Gene3D" id="3.40.1160.10">
    <property type="entry name" value="Acetylglutamate kinase-like"/>
    <property type="match status" value="1"/>
</dbReference>
<dbReference type="Proteomes" id="UP000503313">
    <property type="component" value="Chromosome"/>
</dbReference>
<evidence type="ECO:0000256" key="3">
    <source>
        <dbReference type="ARBA" id="ARBA00022650"/>
    </source>
</evidence>
<keyword evidence="5 8" id="KW-0547">Nucleotide-binding</keyword>
<evidence type="ECO:0000256" key="8">
    <source>
        <dbReference type="HAMAP-Rule" id="MF_00456"/>
    </source>
</evidence>
<dbReference type="PROSITE" id="PS00902">
    <property type="entry name" value="GLUTAMATE_5_KINASE"/>
    <property type="match status" value="1"/>
</dbReference>
<dbReference type="SUPFAM" id="SSF53633">
    <property type="entry name" value="Carbamate kinase-like"/>
    <property type="match status" value="1"/>
</dbReference>